<evidence type="ECO:0000256" key="5">
    <source>
        <dbReference type="SAM" id="SignalP"/>
    </source>
</evidence>
<feature type="chain" id="PRO_5015752162" evidence="5">
    <location>
        <begin position="25"/>
        <end position="198"/>
    </location>
</feature>
<evidence type="ECO:0000256" key="2">
    <source>
        <dbReference type="ARBA" id="ARBA00023008"/>
    </source>
</evidence>
<dbReference type="InterPro" id="IPR036249">
    <property type="entry name" value="Thioredoxin-like_sf"/>
</dbReference>
<dbReference type="PANTHER" id="PTHR12151">
    <property type="entry name" value="ELECTRON TRANSPORT PROTIN SCO1/SENC FAMILY MEMBER"/>
    <property type="match status" value="1"/>
</dbReference>
<evidence type="ECO:0000256" key="4">
    <source>
        <dbReference type="PIRSR" id="PIRSR603782-2"/>
    </source>
</evidence>
<dbReference type="Pfam" id="PF02630">
    <property type="entry name" value="SCO1-SenC"/>
    <property type="match status" value="1"/>
</dbReference>
<dbReference type="STRING" id="1122240.GCA_000620105_02384"/>
<dbReference type="KEGG" id="maer:DAI18_07780"/>
<feature type="signal peptide" evidence="5">
    <location>
        <begin position="1"/>
        <end position="24"/>
    </location>
</feature>
<feature type="domain" description="Thioredoxin" evidence="6">
    <location>
        <begin position="33"/>
        <end position="195"/>
    </location>
</feature>
<protein>
    <submittedName>
        <fullName evidence="7">SCO family protein</fullName>
    </submittedName>
</protein>
<gene>
    <name evidence="7" type="ORF">DAI18_07780</name>
</gene>
<keyword evidence="2 3" id="KW-0186">Copper</keyword>
<dbReference type="InterPro" id="IPR003782">
    <property type="entry name" value="SCO1/SenC"/>
</dbReference>
<comment type="similarity">
    <text evidence="1">Belongs to the SCO1/2 family.</text>
</comment>
<reference evidence="7 8" key="1">
    <citation type="submission" date="2018-04" db="EMBL/GenBank/DDBJ databases">
        <title>Denitrifier Microvirgula.</title>
        <authorList>
            <person name="Anderson E."/>
            <person name="Jang J."/>
            <person name="Ishii S."/>
        </authorList>
    </citation>
    <scope>NUCLEOTIDE SEQUENCE [LARGE SCALE GENOMIC DNA]</scope>
    <source>
        <strain evidence="7 8">BE2.4</strain>
    </source>
</reference>
<feature type="binding site" evidence="3">
    <location>
        <position position="160"/>
    </location>
    <ligand>
        <name>Cu cation</name>
        <dbReference type="ChEBI" id="CHEBI:23378"/>
    </ligand>
</feature>
<dbReference type="Gene3D" id="3.40.30.10">
    <property type="entry name" value="Glutaredoxin"/>
    <property type="match status" value="1"/>
</dbReference>
<evidence type="ECO:0000313" key="7">
    <source>
        <dbReference type="EMBL" id="AVY93953.1"/>
    </source>
</evidence>
<feature type="binding site" evidence="3">
    <location>
        <position position="71"/>
    </location>
    <ligand>
        <name>Cu cation</name>
        <dbReference type="ChEBI" id="CHEBI:23378"/>
    </ligand>
</feature>
<accession>A0A2S0P9H8</accession>
<feature type="binding site" evidence="3">
    <location>
        <position position="75"/>
    </location>
    <ligand>
        <name>Cu cation</name>
        <dbReference type="ChEBI" id="CHEBI:23378"/>
    </ligand>
</feature>
<evidence type="ECO:0000256" key="1">
    <source>
        <dbReference type="ARBA" id="ARBA00010996"/>
    </source>
</evidence>
<evidence type="ECO:0000259" key="6">
    <source>
        <dbReference type="PROSITE" id="PS51352"/>
    </source>
</evidence>
<proteinExistence type="inferred from homology"/>
<keyword evidence="5" id="KW-0732">Signal</keyword>
<keyword evidence="8" id="KW-1185">Reference proteome</keyword>
<keyword evidence="4" id="KW-1015">Disulfide bond</keyword>
<dbReference type="EMBL" id="CP028519">
    <property type="protein sequence ID" value="AVY93953.1"/>
    <property type="molecule type" value="Genomic_DNA"/>
</dbReference>
<sequence length="198" mass="21214">MKYLIRALALMLVACLAACSPEPAAPAFSATDVTGIDYARDFSLVNTSGKPVRLSDYRGKVVAVFFGYTHCPDACPTTMAELANAMKKLGARADKVQVLFVSVDPERDTPDVLAAYAGAFDPRFRALTGTPEAIARVAGDFKVVYRKVAGDHAAEYTIDHSAGTYLYDPDGRLRVYVPYGSGADVFAHDIGALIGPDR</sequence>
<dbReference type="OrthoDB" id="9790194at2"/>
<evidence type="ECO:0000256" key="3">
    <source>
        <dbReference type="PIRSR" id="PIRSR603782-1"/>
    </source>
</evidence>
<dbReference type="PANTHER" id="PTHR12151:SF25">
    <property type="entry name" value="LINALOOL DEHYDRATASE_ISOMERASE DOMAIN-CONTAINING PROTEIN"/>
    <property type="match status" value="1"/>
</dbReference>
<keyword evidence="3" id="KW-0479">Metal-binding</keyword>
<dbReference type="GO" id="GO:0046872">
    <property type="term" value="F:metal ion binding"/>
    <property type="evidence" value="ECO:0007669"/>
    <property type="project" value="UniProtKB-KW"/>
</dbReference>
<dbReference type="AlphaFoldDB" id="A0A2S0P9H8"/>
<name>A0A2S0P9H8_9NEIS</name>
<dbReference type="Proteomes" id="UP000244173">
    <property type="component" value="Chromosome"/>
</dbReference>
<organism evidence="7 8">
    <name type="scientific">Microvirgula aerodenitrificans</name>
    <dbReference type="NCBI Taxonomy" id="57480"/>
    <lineage>
        <taxon>Bacteria</taxon>
        <taxon>Pseudomonadati</taxon>
        <taxon>Pseudomonadota</taxon>
        <taxon>Betaproteobacteria</taxon>
        <taxon>Neisseriales</taxon>
        <taxon>Aquaspirillaceae</taxon>
        <taxon>Microvirgula</taxon>
    </lineage>
</organism>
<dbReference type="InterPro" id="IPR013766">
    <property type="entry name" value="Thioredoxin_domain"/>
</dbReference>
<dbReference type="RefSeq" id="WP_028499417.1">
    <property type="nucleotide sequence ID" value="NZ_CP028519.1"/>
</dbReference>
<dbReference type="SUPFAM" id="SSF52833">
    <property type="entry name" value="Thioredoxin-like"/>
    <property type="match status" value="1"/>
</dbReference>
<dbReference type="PROSITE" id="PS51352">
    <property type="entry name" value="THIOREDOXIN_2"/>
    <property type="match status" value="1"/>
</dbReference>
<evidence type="ECO:0000313" key="8">
    <source>
        <dbReference type="Proteomes" id="UP000244173"/>
    </source>
</evidence>
<feature type="disulfide bond" description="Redox-active" evidence="4">
    <location>
        <begin position="71"/>
        <end position="75"/>
    </location>
</feature>
<dbReference type="CDD" id="cd02968">
    <property type="entry name" value="SCO"/>
    <property type="match status" value="1"/>
</dbReference>
<dbReference type="FunFam" id="3.40.30.10:FF:000013">
    <property type="entry name" value="Blast:Protein SCO1 homolog, mitochondrial"/>
    <property type="match status" value="1"/>
</dbReference>